<protein>
    <submittedName>
        <fullName evidence="3">Uncharacterized protein</fullName>
    </submittedName>
</protein>
<feature type="non-terminal residue" evidence="3">
    <location>
        <position position="75"/>
    </location>
</feature>
<name>A0AAN8WZU1_HALRR</name>
<evidence type="ECO:0000256" key="2">
    <source>
        <dbReference type="SAM" id="SignalP"/>
    </source>
</evidence>
<gene>
    <name evidence="3" type="ORF">SK128_020319</name>
</gene>
<dbReference type="EMBL" id="JAXCGZ010014270">
    <property type="protein sequence ID" value="KAK7071568.1"/>
    <property type="molecule type" value="Genomic_DNA"/>
</dbReference>
<feature type="region of interest" description="Disordered" evidence="1">
    <location>
        <begin position="55"/>
        <end position="75"/>
    </location>
</feature>
<feature type="chain" id="PRO_5042945438" evidence="2">
    <location>
        <begin position="23"/>
        <end position="75"/>
    </location>
</feature>
<dbReference type="AlphaFoldDB" id="A0AAN8WZU1"/>
<organism evidence="3 4">
    <name type="scientific">Halocaridina rubra</name>
    <name type="common">Hawaiian red shrimp</name>
    <dbReference type="NCBI Taxonomy" id="373956"/>
    <lineage>
        <taxon>Eukaryota</taxon>
        <taxon>Metazoa</taxon>
        <taxon>Ecdysozoa</taxon>
        <taxon>Arthropoda</taxon>
        <taxon>Crustacea</taxon>
        <taxon>Multicrustacea</taxon>
        <taxon>Malacostraca</taxon>
        <taxon>Eumalacostraca</taxon>
        <taxon>Eucarida</taxon>
        <taxon>Decapoda</taxon>
        <taxon>Pleocyemata</taxon>
        <taxon>Caridea</taxon>
        <taxon>Atyoidea</taxon>
        <taxon>Atyidae</taxon>
        <taxon>Halocaridina</taxon>
    </lineage>
</organism>
<evidence type="ECO:0000313" key="3">
    <source>
        <dbReference type="EMBL" id="KAK7071568.1"/>
    </source>
</evidence>
<reference evidence="3 4" key="1">
    <citation type="submission" date="2023-11" db="EMBL/GenBank/DDBJ databases">
        <title>Halocaridina rubra genome assembly.</title>
        <authorList>
            <person name="Smith C."/>
        </authorList>
    </citation>
    <scope>NUCLEOTIDE SEQUENCE [LARGE SCALE GENOMIC DNA]</scope>
    <source>
        <strain evidence="3">EP-1</strain>
        <tissue evidence="3">Whole</tissue>
    </source>
</reference>
<accession>A0AAN8WZU1</accession>
<proteinExistence type="predicted"/>
<keyword evidence="4" id="KW-1185">Reference proteome</keyword>
<dbReference type="Proteomes" id="UP001381693">
    <property type="component" value="Unassembled WGS sequence"/>
</dbReference>
<evidence type="ECO:0000256" key="1">
    <source>
        <dbReference type="SAM" id="MobiDB-lite"/>
    </source>
</evidence>
<evidence type="ECO:0000313" key="4">
    <source>
        <dbReference type="Proteomes" id="UP001381693"/>
    </source>
</evidence>
<comment type="caution">
    <text evidence="3">The sequence shown here is derived from an EMBL/GenBank/DDBJ whole genome shotgun (WGS) entry which is preliminary data.</text>
</comment>
<keyword evidence="2" id="KW-0732">Signal</keyword>
<feature type="signal peptide" evidence="2">
    <location>
        <begin position="1"/>
        <end position="22"/>
    </location>
</feature>
<sequence length="75" mass="8760">ALKHCSTIREIVLLLILDNVYHMSTVEVQEQAVVSVSYQQWSGVHLLHHQHCFHSSPQHKRFSRDVERQSFPLPT</sequence>
<feature type="non-terminal residue" evidence="3">
    <location>
        <position position="1"/>
    </location>
</feature>